<evidence type="ECO:0000256" key="8">
    <source>
        <dbReference type="ARBA" id="ARBA00035238"/>
    </source>
</evidence>
<dbReference type="GO" id="GO:0016151">
    <property type="term" value="F:nickel cation binding"/>
    <property type="evidence" value="ECO:0007669"/>
    <property type="project" value="InterPro"/>
</dbReference>
<evidence type="ECO:0000313" key="10">
    <source>
        <dbReference type="EMBL" id="KTD14114.1"/>
    </source>
</evidence>
<feature type="domain" description="CobW/HypB/UreG nucleotide-binding" evidence="9">
    <location>
        <begin position="59"/>
        <end position="218"/>
    </location>
</feature>
<dbReference type="InterPro" id="IPR004392">
    <property type="entry name" value="Hyd_mat_HypB"/>
</dbReference>
<gene>
    <name evidence="10" type="primary">hypB</name>
    <name evidence="10" type="ORF">Lisr_2723</name>
</gene>
<dbReference type="Proteomes" id="UP000054761">
    <property type="component" value="Unassembled WGS sequence"/>
</dbReference>
<protein>
    <recommendedName>
        <fullName evidence="8">Hydrogenase maturation factor HypB</fullName>
    </recommendedName>
</protein>
<evidence type="ECO:0000256" key="3">
    <source>
        <dbReference type="ARBA" id="ARBA00022723"/>
    </source>
</evidence>
<dbReference type="GO" id="GO:0005525">
    <property type="term" value="F:GTP binding"/>
    <property type="evidence" value="ECO:0007669"/>
    <property type="project" value="UniProtKB-KW"/>
</dbReference>
<proteinExistence type="inferred from homology"/>
<evidence type="ECO:0000256" key="7">
    <source>
        <dbReference type="ARBA" id="ARBA00023134"/>
    </source>
</evidence>
<comment type="caution">
    <text evidence="10">The sequence shown here is derived from an EMBL/GenBank/DDBJ whole genome shotgun (WGS) entry which is preliminary data.</text>
</comment>
<dbReference type="Gene3D" id="3.40.50.300">
    <property type="entry name" value="P-loop containing nucleotide triphosphate hydrolases"/>
    <property type="match status" value="1"/>
</dbReference>
<dbReference type="GO" id="GO:0003924">
    <property type="term" value="F:GTPase activity"/>
    <property type="evidence" value="ECO:0007669"/>
    <property type="project" value="InterPro"/>
</dbReference>
<evidence type="ECO:0000256" key="1">
    <source>
        <dbReference type="ARBA" id="ARBA00006211"/>
    </source>
</evidence>
<dbReference type="AlphaFoldDB" id="A0A0W0V1X6"/>
<keyword evidence="5" id="KW-0378">Hydrolase</keyword>
<accession>A0A0W0V1X6</accession>
<dbReference type="GO" id="GO:0051604">
    <property type="term" value="P:protein maturation"/>
    <property type="evidence" value="ECO:0007669"/>
    <property type="project" value="InterPro"/>
</dbReference>
<evidence type="ECO:0000256" key="6">
    <source>
        <dbReference type="ARBA" id="ARBA00022833"/>
    </source>
</evidence>
<dbReference type="PATRIC" id="fig|454.4.peg.2991"/>
<evidence type="ECO:0000256" key="2">
    <source>
        <dbReference type="ARBA" id="ARBA00022596"/>
    </source>
</evidence>
<comment type="similarity">
    <text evidence="1">Belongs to the SIMIBI class G3E GTPase family. HypB/HupM subfamily.</text>
</comment>
<dbReference type="OrthoDB" id="9802035at2"/>
<name>A0A0W0V1X6_9GAMM</name>
<reference evidence="10 11" key="1">
    <citation type="submission" date="2015-11" db="EMBL/GenBank/DDBJ databases">
        <title>Genomic analysis of 38 Legionella species identifies large and diverse effector repertoires.</title>
        <authorList>
            <person name="Burstein D."/>
            <person name="Amaro F."/>
            <person name="Zusman T."/>
            <person name="Lifshitz Z."/>
            <person name="Cohen O."/>
            <person name="Gilbert J.A."/>
            <person name="Pupko T."/>
            <person name="Shuman H.A."/>
            <person name="Segal G."/>
        </authorList>
    </citation>
    <scope>NUCLEOTIDE SEQUENCE [LARGE SCALE GENOMIC DNA]</scope>
    <source>
        <strain evidence="10 11">Bercovier 4</strain>
    </source>
</reference>
<dbReference type="PIRSF" id="PIRSF005624">
    <property type="entry name" value="Ni-bind_GTPase"/>
    <property type="match status" value="1"/>
</dbReference>
<evidence type="ECO:0000313" key="11">
    <source>
        <dbReference type="Proteomes" id="UP000054761"/>
    </source>
</evidence>
<evidence type="ECO:0000256" key="5">
    <source>
        <dbReference type="ARBA" id="ARBA00022801"/>
    </source>
</evidence>
<organism evidence="10 11">
    <name type="scientific">Legionella israelensis</name>
    <dbReference type="NCBI Taxonomy" id="454"/>
    <lineage>
        <taxon>Bacteria</taxon>
        <taxon>Pseudomonadati</taxon>
        <taxon>Pseudomonadota</taxon>
        <taxon>Gammaproteobacteria</taxon>
        <taxon>Legionellales</taxon>
        <taxon>Legionellaceae</taxon>
        <taxon>Legionella</taxon>
    </lineage>
</organism>
<dbReference type="InterPro" id="IPR003495">
    <property type="entry name" value="CobW/HypB/UreG_nucleotide-bd"/>
</dbReference>
<keyword evidence="4" id="KW-0547">Nucleotide-binding</keyword>
<dbReference type="GO" id="GO:0008270">
    <property type="term" value="F:zinc ion binding"/>
    <property type="evidence" value="ECO:0007669"/>
    <property type="project" value="TreeGrafter"/>
</dbReference>
<dbReference type="InterPro" id="IPR027417">
    <property type="entry name" value="P-loop_NTPase"/>
</dbReference>
<dbReference type="PANTHER" id="PTHR30134">
    <property type="entry name" value="HYDROGENASE PROTEIN ASSEMBLY PROTEIN, NICKEL CHAPERONE"/>
    <property type="match status" value="1"/>
</dbReference>
<evidence type="ECO:0000256" key="4">
    <source>
        <dbReference type="ARBA" id="ARBA00022741"/>
    </source>
</evidence>
<keyword evidence="2" id="KW-0533">Nickel</keyword>
<keyword evidence="6" id="KW-0862">Zinc</keyword>
<keyword evidence="11" id="KW-1185">Reference proteome</keyword>
<keyword evidence="3" id="KW-0479">Metal-binding</keyword>
<evidence type="ECO:0000259" key="9">
    <source>
        <dbReference type="Pfam" id="PF02492"/>
    </source>
</evidence>
<dbReference type="Pfam" id="PF02492">
    <property type="entry name" value="cobW"/>
    <property type="match status" value="1"/>
</dbReference>
<dbReference type="STRING" id="454.Lisr_2723"/>
<keyword evidence="7" id="KW-0342">GTP-binding</keyword>
<dbReference type="PANTHER" id="PTHR30134:SF2">
    <property type="entry name" value="HYDROGENASE MATURATION FACTOR HYPB"/>
    <property type="match status" value="1"/>
</dbReference>
<dbReference type="CDD" id="cd05390">
    <property type="entry name" value="HypB"/>
    <property type="match status" value="1"/>
</dbReference>
<dbReference type="RefSeq" id="WP_058503000.1">
    <property type="nucleotide sequence ID" value="NZ_CAAAJA010000049.1"/>
</dbReference>
<dbReference type="EMBL" id="LNYH01000150">
    <property type="protein sequence ID" value="KTD14114.1"/>
    <property type="molecule type" value="Genomic_DNA"/>
</dbReference>
<sequence>MCGICGCSDHIHDQDVNEIHHHQSDRNIIVVEEDLLAKNKQYAIKNRAHFQQKNIIALNLMSSPGAGKTTLLGKTFQSLKKYKRMAVIVGDQQTDEDAAKLKECGAQALQINTGRVCHLDAHMIGHAVEELSIQDNTLLFIENVGNLVCPASFDLGETHKIVLLSITEGDNKPLKYPDMFRGADLVLITKMDLLPYVQFDLDQCEDYIRRINQKVRILHLASTSDQGIHDWHQWLHVACNLSDLNCHPKRF</sequence>
<dbReference type="NCBIfam" id="TIGR00073">
    <property type="entry name" value="hypB"/>
    <property type="match status" value="1"/>
</dbReference>
<dbReference type="SUPFAM" id="SSF52540">
    <property type="entry name" value="P-loop containing nucleoside triphosphate hydrolases"/>
    <property type="match status" value="1"/>
</dbReference>